<protein>
    <recommendedName>
        <fullName evidence="3">Secreted protein</fullName>
    </recommendedName>
</protein>
<evidence type="ECO:0000313" key="1">
    <source>
        <dbReference type="EMBL" id="CAK9261690.1"/>
    </source>
</evidence>
<evidence type="ECO:0008006" key="3">
    <source>
        <dbReference type="Google" id="ProtNLM"/>
    </source>
</evidence>
<reference evidence="1" key="1">
    <citation type="submission" date="2024-02" db="EMBL/GenBank/DDBJ databases">
        <authorList>
            <consortium name="ELIXIR-Norway"/>
            <consortium name="Elixir Norway"/>
        </authorList>
    </citation>
    <scope>NUCLEOTIDE SEQUENCE</scope>
</reference>
<dbReference type="EMBL" id="OZ020109">
    <property type="protein sequence ID" value="CAK9261690.1"/>
    <property type="molecule type" value="Genomic_DNA"/>
</dbReference>
<dbReference type="Proteomes" id="UP001497444">
    <property type="component" value="Chromosome 14"/>
</dbReference>
<keyword evidence="2" id="KW-1185">Reference proteome</keyword>
<proteinExistence type="predicted"/>
<name>A0ABP0W8N8_9BRYO</name>
<accession>A0ABP0W8N8</accession>
<organism evidence="1 2">
    <name type="scientific">Sphagnum jensenii</name>
    <dbReference type="NCBI Taxonomy" id="128206"/>
    <lineage>
        <taxon>Eukaryota</taxon>
        <taxon>Viridiplantae</taxon>
        <taxon>Streptophyta</taxon>
        <taxon>Embryophyta</taxon>
        <taxon>Bryophyta</taxon>
        <taxon>Sphagnophytina</taxon>
        <taxon>Sphagnopsida</taxon>
        <taxon>Sphagnales</taxon>
        <taxon>Sphagnaceae</taxon>
        <taxon>Sphagnum</taxon>
    </lineage>
</organism>
<gene>
    <name evidence="1" type="ORF">CSSPJE1EN1_LOCUS7168</name>
</gene>
<sequence>MPICDVAWSAMIMAYVSMQARAAGIGTSLTNVTEGGLSKPCHICLDASATLAATYRRLTCSGTDCSSWLGI</sequence>
<evidence type="ECO:0000313" key="2">
    <source>
        <dbReference type="Proteomes" id="UP001497444"/>
    </source>
</evidence>